<keyword evidence="1" id="KW-0808">Transferase</keyword>
<proteinExistence type="predicted"/>
<name>A0A7C9IWB6_9BACT</name>
<keyword evidence="2" id="KW-1185">Reference proteome</keyword>
<dbReference type="AlphaFoldDB" id="A0A7C9IWB6"/>
<dbReference type="EMBL" id="WVUD01000038">
    <property type="protein sequence ID" value="MYL84663.1"/>
    <property type="molecule type" value="Genomic_DNA"/>
</dbReference>
<dbReference type="Gene3D" id="3.40.50.720">
    <property type="entry name" value="NAD(P)-binding Rossmann-like Domain"/>
    <property type="match status" value="1"/>
</dbReference>
<reference evidence="1 2" key="1">
    <citation type="submission" date="2020-01" db="EMBL/GenBank/DDBJ databases">
        <title>Genome sequence of Desulfovibrio aerotolerans DSM 16695(T).</title>
        <authorList>
            <person name="Karnachuk O."/>
            <person name="Avakyan M."/>
            <person name="Mardanov A."/>
            <person name="Kadnikov V."/>
            <person name="Ravin N."/>
        </authorList>
    </citation>
    <scope>NUCLEOTIDE SEQUENCE [LARGE SCALE GENOMIC DNA]</scope>
    <source>
        <strain evidence="1 2">DSM 16695</strain>
    </source>
</reference>
<gene>
    <name evidence="1" type="ORF">GTA51_16225</name>
</gene>
<dbReference type="InterPro" id="IPR029063">
    <property type="entry name" value="SAM-dependent_MTases_sf"/>
</dbReference>
<dbReference type="Proteomes" id="UP000482487">
    <property type="component" value="Unassembled WGS sequence"/>
</dbReference>
<organism evidence="1 2">
    <name type="scientific">Solidesulfovibrio aerotolerans</name>
    <dbReference type="NCBI Taxonomy" id="295255"/>
    <lineage>
        <taxon>Bacteria</taxon>
        <taxon>Pseudomonadati</taxon>
        <taxon>Thermodesulfobacteriota</taxon>
        <taxon>Desulfovibrionia</taxon>
        <taxon>Desulfovibrionales</taxon>
        <taxon>Desulfovibrionaceae</taxon>
        <taxon>Solidesulfovibrio</taxon>
    </lineage>
</organism>
<accession>A0A7C9IWB6</accession>
<dbReference type="SUPFAM" id="SSF53335">
    <property type="entry name" value="S-adenosyl-L-methionine-dependent methyltransferases"/>
    <property type="match status" value="1"/>
</dbReference>
<dbReference type="OrthoDB" id="9788272at2"/>
<dbReference type="Pfam" id="PF13489">
    <property type="entry name" value="Methyltransf_23"/>
    <property type="match status" value="1"/>
</dbReference>
<dbReference type="GO" id="GO:0008168">
    <property type="term" value="F:methyltransferase activity"/>
    <property type="evidence" value="ECO:0007669"/>
    <property type="project" value="UniProtKB-KW"/>
</dbReference>
<keyword evidence="1" id="KW-0489">Methyltransferase</keyword>
<sequence>MKLIERTECAITHLPDLEDLYVLKNFPIHMGCTTDPPESDIRSDMAWSIGKSSGLIQLKYLIPIDVLYAKAHGSGCVGALWLEHHKAFARFISSFSPQEVLEIGGAHGVLAREYNKINTTQWTILEPNPTPTDGTPARYLAGFFDNNFQCDFPVGAVVHSHVFEHMYEPDKFIKQISDFLLTGKYMFFSVPNMEEMIKRSYVNCINFEHTMLLTEAHIEHLLSKHHLKVLSKEYFKDDHSIFYSTTRDHSADLKMLTIGLYKANKKNYNEYIKTQIAVTNRLNSRLMLHSGPVFLFGAHIFSQYLIAFGLDESKISCILDNDNNKQEKRLYGTKLQVASPMILGGLDAPVVILKAGVYNDEIRTDIINEINASTIFWE</sequence>
<evidence type="ECO:0000313" key="2">
    <source>
        <dbReference type="Proteomes" id="UP000482487"/>
    </source>
</evidence>
<dbReference type="GO" id="GO:0032259">
    <property type="term" value="P:methylation"/>
    <property type="evidence" value="ECO:0007669"/>
    <property type="project" value="UniProtKB-KW"/>
</dbReference>
<comment type="caution">
    <text evidence="1">The sequence shown here is derived from an EMBL/GenBank/DDBJ whole genome shotgun (WGS) entry which is preliminary data.</text>
</comment>
<dbReference type="RefSeq" id="WP_160962885.1">
    <property type="nucleotide sequence ID" value="NZ_WVUD01000038.1"/>
</dbReference>
<dbReference type="Gene3D" id="3.40.50.150">
    <property type="entry name" value="Vaccinia Virus protein VP39"/>
    <property type="match status" value="1"/>
</dbReference>
<protein>
    <submittedName>
        <fullName evidence="1">Methyltransferase domain-containing protein</fullName>
    </submittedName>
</protein>
<evidence type="ECO:0000313" key="1">
    <source>
        <dbReference type="EMBL" id="MYL84663.1"/>
    </source>
</evidence>